<keyword evidence="3" id="KW-1185">Reference proteome</keyword>
<evidence type="ECO:0000313" key="3">
    <source>
        <dbReference type="Proteomes" id="UP001163152"/>
    </source>
</evidence>
<dbReference type="PANTHER" id="PTHR34060">
    <property type="entry name" value="POLYKETIDE CYCLASE / DEHYDRASE AND LIPID TRANSPORT PROTEIN"/>
    <property type="match status" value="1"/>
</dbReference>
<name>A0A9E8ZC55_9CYAN</name>
<dbReference type="InterPro" id="IPR005031">
    <property type="entry name" value="COQ10_START"/>
</dbReference>
<dbReference type="InterPro" id="IPR023393">
    <property type="entry name" value="START-like_dom_sf"/>
</dbReference>
<proteinExistence type="predicted"/>
<accession>A0A9E8ZC55</accession>
<dbReference type="SUPFAM" id="SSF55961">
    <property type="entry name" value="Bet v1-like"/>
    <property type="match status" value="1"/>
</dbReference>
<dbReference type="RefSeq" id="WP_268610476.1">
    <property type="nucleotide sequence ID" value="NZ_CP113797.1"/>
</dbReference>
<feature type="domain" description="Coenzyme Q-binding protein COQ10 START" evidence="1">
    <location>
        <begin position="52"/>
        <end position="184"/>
    </location>
</feature>
<dbReference type="Gene3D" id="3.30.530.20">
    <property type="match status" value="1"/>
</dbReference>
<dbReference type="Proteomes" id="UP001163152">
    <property type="component" value="Chromosome"/>
</dbReference>
<dbReference type="Pfam" id="PF03364">
    <property type="entry name" value="Polyketide_cyc"/>
    <property type="match status" value="1"/>
</dbReference>
<dbReference type="EMBL" id="CP113797">
    <property type="protein sequence ID" value="WAL60550.1"/>
    <property type="molecule type" value="Genomic_DNA"/>
</dbReference>
<dbReference type="KEGG" id="tsin:OXH18_00715"/>
<gene>
    <name evidence="2" type="ORF">OXH18_00715</name>
</gene>
<reference evidence="2" key="1">
    <citation type="submission" date="2022-12" db="EMBL/GenBank/DDBJ databases">
        <title>Polyphasic identification of a Novel Hot-Spring Cyanobacterium Ocullathermofonsia sinensis gen nov. sp. nov. and Genomic Insights on its Adaptations to the Thermal Habitat.</title>
        <authorList>
            <person name="Daroch M."/>
            <person name="Tang J."/>
            <person name="Jiang Y."/>
        </authorList>
    </citation>
    <scope>NUCLEOTIDE SEQUENCE</scope>
    <source>
        <strain evidence="2">PKUAC-SCTA174</strain>
    </source>
</reference>
<evidence type="ECO:0000313" key="2">
    <source>
        <dbReference type="EMBL" id="WAL60550.1"/>
    </source>
</evidence>
<protein>
    <submittedName>
        <fullName evidence="2">Cyclase</fullName>
    </submittedName>
</protein>
<organism evidence="2 3">
    <name type="scientific">Thermocoleostomius sinensis A174</name>
    <dbReference type="NCBI Taxonomy" id="2016057"/>
    <lineage>
        <taxon>Bacteria</taxon>
        <taxon>Bacillati</taxon>
        <taxon>Cyanobacteriota</taxon>
        <taxon>Cyanophyceae</taxon>
        <taxon>Oculatellales</taxon>
        <taxon>Oculatellaceae</taxon>
        <taxon>Thermocoleostomius</taxon>
    </lineage>
</organism>
<evidence type="ECO:0000259" key="1">
    <source>
        <dbReference type="Pfam" id="PF03364"/>
    </source>
</evidence>
<dbReference type="PANTHER" id="PTHR34060:SF1">
    <property type="entry name" value="POLYKETIDE CYCLASE _ DEHYDRASE AND LIPID TRANSPORT PROTEIN"/>
    <property type="match status" value="1"/>
</dbReference>
<sequence>MTAALSLVDADHTTTLDWPPQQRESLLQGDILLQTRSHSAWGGAVTAQMYLPLKRSQVWPQLTNYPRWTQFFPDLTHSEVLTRCETSGCKRLYQAAAKAFLLFTAQVEIYLNVFESVHAAYQQIQFQLDKGSFNDFAATLKLQDFHAGTLLTYSVQATPTIPVPSQLIQQAMRLDLPANMRKMRQVLCNL</sequence>
<dbReference type="AlphaFoldDB" id="A0A9E8ZC55"/>